<comment type="caution">
    <text evidence="1">The sequence shown here is derived from an EMBL/GenBank/DDBJ whole genome shotgun (WGS) entry which is preliminary data.</text>
</comment>
<proteinExistence type="predicted"/>
<dbReference type="EMBL" id="CM055108">
    <property type="protein sequence ID" value="KAJ7525442.1"/>
    <property type="molecule type" value="Genomic_DNA"/>
</dbReference>
<reference evidence="2" key="1">
    <citation type="journal article" date="2024" name="Proc. Natl. Acad. Sci. U.S.A.">
        <title>Extraordinary preservation of gene collinearity over three hundred million years revealed in homosporous lycophytes.</title>
        <authorList>
            <person name="Li C."/>
            <person name="Wickell D."/>
            <person name="Kuo L.Y."/>
            <person name="Chen X."/>
            <person name="Nie B."/>
            <person name="Liao X."/>
            <person name="Peng D."/>
            <person name="Ji J."/>
            <person name="Jenkins J."/>
            <person name="Williams M."/>
            <person name="Shu S."/>
            <person name="Plott C."/>
            <person name="Barry K."/>
            <person name="Rajasekar S."/>
            <person name="Grimwood J."/>
            <person name="Han X."/>
            <person name="Sun S."/>
            <person name="Hou Z."/>
            <person name="He W."/>
            <person name="Dai G."/>
            <person name="Sun C."/>
            <person name="Schmutz J."/>
            <person name="Leebens-Mack J.H."/>
            <person name="Li F.W."/>
            <person name="Wang L."/>
        </authorList>
    </citation>
    <scope>NUCLEOTIDE SEQUENCE [LARGE SCALE GENOMIC DNA]</scope>
    <source>
        <strain evidence="2">cv. PW_Plant_1</strain>
    </source>
</reference>
<dbReference type="Proteomes" id="UP001162992">
    <property type="component" value="Chromosome 17"/>
</dbReference>
<evidence type="ECO:0000313" key="2">
    <source>
        <dbReference type="Proteomes" id="UP001162992"/>
    </source>
</evidence>
<organism evidence="1 2">
    <name type="scientific">Diphasiastrum complanatum</name>
    <name type="common">Issler's clubmoss</name>
    <name type="synonym">Lycopodium complanatum</name>
    <dbReference type="NCBI Taxonomy" id="34168"/>
    <lineage>
        <taxon>Eukaryota</taxon>
        <taxon>Viridiplantae</taxon>
        <taxon>Streptophyta</taxon>
        <taxon>Embryophyta</taxon>
        <taxon>Tracheophyta</taxon>
        <taxon>Lycopodiopsida</taxon>
        <taxon>Lycopodiales</taxon>
        <taxon>Lycopodiaceae</taxon>
        <taxon>Lycopodioideae</taxon>
        <taxon>Diphasiastrum</taxon>
    </lineage>
</organism>
<name>A0ACC2B6W2_DIPCM</name>
<sequence>MGVLKVINNNFNLTWLFPLDLQFTYYIRLHVHVCLSKNLQCLHQQSNSHPGAWFAKVTAANTPCYVDFVALMLQGDNTIWLHIGPTPNSRAQFNDAILNGSEILKMNNFDGSLARAPFPSFTDWDGWKITCPDESQAIPCHPITNGLPPPNFYGAYLEKVSYNI</sequence>
<evidence type="ECO:0000313" key="1">
    <source>
        <dbReference type="EMBL" id="KAJ7525442.1"/>
    </source>
</evidence>
<keyword evidence="2" id="KW-1185">Reference proteome</keyword>
<gene>
    <name evidence="1" type="ORF">O6H91_17G051300</name>
</gene>
<protein>
    <submittedName>
        <fullName evidence="1">Uncharacterized protein</fullName>
    </submittedName>
</protein>
<accession>A0ACC2B6W2</accession>